<dbReference type="RefSeq" id="XP_040763327.1">
    <property type="nucleotide sequence ID" value="XM_040909117.1"/>
</dbReference>
<dbReference type="GeneID" id="63826146"/>
<feature type="compositionally biased region" description="Low complexity" evidence="7">
    <location>
        <begin position="450"/>
        <end position="490"/>
    </location>
</feature>
<dbReference type="GO" id="GO:0000045">
    <property type="term" value="P:autophagosome assembly"/>
    <property type="evidence" value="ECO:0007669"/>
    <property type="project" value="InterPro"/>
</dbReference>
<feature type="region of interest" description="Disordered" evidence="7">
    <location>
        <begin position="152"/>
        <end position="499"/>
    </location>
</feature>
<feature type="compositionally biased region" description="Basic and acidic residues" evidence="7">
    <location>
        <begin position="290"/>
        <end position="303"/>
    </location>
</feature>
<keyword evidence="4" id="KW-0813">Transport</keyword>
<dbReference type="PANTHER" id="PTHR40012:SF1">
    <property type="entry name" value="AUTOPHAGY-RELATED PROTEIN 29"/>
    <property type="match status" value="1"/>
</dbReference>
<name>A0A165DTB0_9APHY</name>
<evidence type="ECO:0000256" key="2">
    <source>
        <dbReference type="ARBA" id="ARBA00010082"/>
    </source>
</evidence>
<reference evidence="9 10" key="1">
    <citation type="journal article" date="2016" name="Mol. Biol. Evol.">
        <title>Comparative Genomics of Early-Diverging Mushroom-Forming Fungi Provides Insights into the Origins of Lignocellulose Decay Capabilities.</title>
        <authorList>
            <person name="Nagy L.G."/>
            <person name="Riley R."/>
            <person name="Tritt A."/>
            <person name="Adam C."/>
            <person name="Daum C."/>
            <person name="Floudas D."/>
            <person name="Sun H."/>
            <person name="Yadav J.S."/>
            <person name="Pangilinan J."/>
            <person name="Larsson K.H."/>
            <person name="Matsuura K."/>
            <person name="Barry K."/>
            <person name="Labutti K."/>
            <person name="Kuo R."/>
            <person name="Ohm R.A."/>
            <person name="Bhattacharya S.S."/>
            <person name="Shirouzu T."/>
            <person name="Yoshinaga Y."/>
            <person name="Martin F.M."/>
            <person name="Grigoriev I.V."/>
            <person name="Hibbett D.S."/>
        </authorList>
    </citation>
    <scope>NUCLEOTIDE SEQUENCE [LARGE SCALE GENOMIC DNA]</scope>
    <source>
        <strain evidence="9 10">93-53</strain>
    </source>
</reference>
<dbReference type="GO" id="GO:0000407">
    <property type="term" value="C:phagophore assembly site"/>
    <property type="evidence" value="ECO:0007669"/>
    <property type="project" value="UniProtKB-SubCell"/>
</dbReference>
<feature type="compositionally biased region" description="Polar residues" evidence="7">
    <location>
        <begin position="437"/>
        <end position="449"/>
    </location>
</feature>
<evidence type="ECO:0000313" key="9">
    <source>
        <dbReference type="EMBL" id="KZT05587.1"/>
    </source>
</evidence>
<gene>
    <name evidence="9" type="ORF">LAESUDRAFT_726877</name>
</gene>
<sequence>MAPAHPPVRVIVRLPYNRPEDPPPDPPRVEWNAEKEQILLEVIAKSRAIEGAGTDWQGLAAHLQVPLPYLLYRAEIRYEEGLRGLRLQGVRSSTASGVVFPSAQHLVGNPPPGHPTVTNEYFPRIPEVASRRMLGTATPTRPLGVRARLSSLGSQRARLSSMGRQPSQRSVSHAMETSSRMSGALTTPTRPTKKVSSSSTLTLQGMRRSRGSPHRPLSPTFSPAYGAESGDHANGLGDDEHSDESEDEEEARKEEEEDRKAEEQEALERKLKELQLMMTKDALGLVSSTSKDKGKAQMQDRGRAGPLSYSSAYYPGAQQRTSRSQQSLSSMSSRSAQGSIPSIPSSPRNLQVVTNWRSHPDNRASSSANTYEEPLSPPPSSSRLTSPIPRHFSPPDKSGSPPAISTGRAYGQTHVRTLASTSERTDSPGWRMDLGSAGNTQHSALSEQGSQASSFSDLSDASLSASAFESASALMSRGAGGSRLSSLFRSNIAGRRTGR</sequence>
<feature type="compositionally biased region" description="Acidic residues" evidence="7">
    <location>
        <begin position="240"/>
        <end position="249"/>
    </location>
</feature>
<feature type="compositionally biased region" description="Low complexity" evidence="7">
    <location>
        <begin position="318"/>
        <end position="339"/>
    </location>
</feature>
<dbReference type="STRING" id="1314785.A0A165DTB0"/>
<comment type="subcellular location">
    <subcellularLocation>
        <location evidence="1">Preautophagosomal structure</location>
    </subcellularLocation>
</comment>
<dbReference type="GO" id="GO:0015031">
    <property type="term" value="P:protein transport"/>
    <property type="evidence" value="ECO:0007669"/>
    <property type="project" value="UniProtKB-KW"/>
</dbReference>
<dbReference type="InParanoid" id="A0A165DTB0"/>
<feature type="compositionally biased region" description="Polar residues" evidence="7">
    <location>
        <begin position="152"/>
        <end position="190"/>
    </location>
</feature>
<dbReference type="AlphaFoldDB" id="A0A165DTB0"/>
<feature type="domain" description="Atg29 N-terminal" evidence="8">
    <location>
        <begin position="9"/>
        <end position="65"/>
    </location>
</feature>
<organism evidence="9 10">
    <name type="scientific">Laetiporus sulphureus 93-53</name>
    <dbReference type="NCBI Taxonomy" id="1314785"/>
    <lineage>
        <taxon>Eukaryota</taxon>
        <taxon>Fungi</taxon>
        <taxon>Dikarya</taxon>
        <taxon>Basidiomycota</taxon>
        <taxon>Agaricomycotina</taxon>
        <taxon>Agaricomycetes</taxon>
        <taxon>Polyporales</taxon>
        <taxon>Laetiporus</taxon>
    </lineage>
</organism>
<evidence type="ECO:0000256" key="6">
    <source>
        <dbReference type="ARBA" id="ARBA00023006"/>
    </source>
</evidence>
<evidence type="ECO:0000259" key="8">
    <source>
        <dbReference type="Pfam" id="PF18388"/>
    </source>
</evidence>
<feature type="compositionally biased region" description="Basic and acidic residues" evidence="7">
    <location>
        <begin position="250"/>
        <end position="273"/>
    </location>
</feature>
<evidence type="ECO:0000256" key="5">
    <source>
        <dbReference type="ARBA" id="ARBA00022927"/>
    </source>
</evidence>
<evidence type="ECO:0000256" key="7">
    <source>
        <dbReference type="SAM" id="MobiDB-lite"/>
    </source>
</evidence>
<dbReference type="Pfam" id="PF18388">
    <property type="entry name" value="ATG29_N"/>
    <property type="match status" value="1"/>
</dbReference>
<dbReference type="EMBL" id="KV427629">
    <property type="protein sequence ID" value="KZT05587.1"/>
    <property type="molecule type" value="Genomic_DNA"/>
</dbReference>
<dbReference type="PANTHER" id="PTHR40012">
    <property type="entry name" value="AUTOPHAGY-RELATED PROTEIN 29"/>
    <property type="match status" value="1"/>
</dbReference>
<dbReference type="InterPro" id="IPR040666">
    <property type="entry name" value="Atg29_N"/>
</dbReference>
<protein>
    <recommendedName>
        <fullName evidence="3">Autophagy-related protein 29</fullName>
    </recommendedName>
</protein>
<dbReference type="InterPro" id="IPR039113">
    <property type="entry name" value="ATG29"/>
</dbReference>
<dbReference type="Gene3D" id="1.10.10.2570">
    <property type="match status" value="1"/>
</dbReference>
<evidence type="ECO:0000256" key="4">
    <source>
        <dbReference type="ARBA" id="ARBA00022448"/>
    </source>
</evidence>
<dbReference type="Proteomes" id="UP000076871">
    <property type="component" value="Unassembled WGS sequence"/>
</dbReference>
<dbReference type="InterPro" id="IPR039362">
    <property type="entry name" value="ATG29_sf"/>
</dbReference>
<feature type="compositionally biased region" description="Polar residues" evidence="7">
    <location>
        <begin position="340"/>
        <end position="370"/>
    </location>
</feature>
<keyword evidence="10" id="KW-1185">Reference proteome</keyword>
<proteinExistence type="inferred from homology"/>
<dbReference type="OrthoDB" id="21072at2759"/>
<comment type="similarity">
    <text evidence="2">Belongs to the ATG29 family.</text>
</comment>
<evidence type="ECO:0000256" key="1">
    <source>
        <dbReference type="ARBA" id="ARBA00004329"/>
    </source>
</evidence>
<feature type="compositionally biased region" description="Low complexity" evidence="7">
    <location>
        <begin position="381"/>
        <end position="390"/>
    </location>
</feature>
<keyword evidence="5" id="KW-0653">Protein transport</keyword>
<accession>A0A165DTB0</accession>
<evidence type="ECO:0000256" key="3">
    <source>
        <dbReference type="ARBA" id="ARBA00013784"/>
    </source>
</evidence>
<evidence type="ECO:0000313" key="10">
    <source>
        <dbReference type="Proteomes" id="UP000076871"/>
    </source>
</evidence>
<keyword evidence="6" id="KW-0072">Autophagy</keyword>